<dbReference type="InterPro" id="IPR000859">
    <property type="entry name" value="CUB_dom"/>
</dbReference>
<dbReference type="InterPro" id="IPR029030">
    <property type="entry name" value="Caspase-like_dom_sf"/>
</dbReference>
<dbReference type="Pfam" id="PF03785">
    <property type="entry name" value="Peptidase_C25_C"/>
    <property type="match status" value="1"/>
</dbReference>
<dbReference type="GO" id="GO:0004197">
    <property type="term" value="F:cysteine-type endopeptidase activity"/>
    <property type="evidence" value="ECO:0007669"/>
    <property type="project" value="InterPro"/>
</dbReference>
<evidence type="ECO:0000256" key="1">
    <source>
        <dbReference type="ARBA" id="ARBA00004613"/>
    </source>
</evidence>
<keyword evidence="6" id="KW-0378">Hydrolase</keyword>
<dbReference type="SUPFAM" id="SSF52129">
    <property type="entry name" value="Caspase-like"/>
    <property type="match status" value="1"/>
</dbReference>
<dbReference type="Gene3D" id="3.40.50.10390">
    <property type="entry name" value="Gingipain r, domain 1"/>
    <property type="match status" value="1"/>
</dbReference>
<keyword evidence="3" id="KW-0479">Metal-binding</keyword>
<evidence type="ECO:0000256" key="7">
    <source>
        <dbReference type="ARBA" id="ARBA00022837"/>
    </source>
</evidence>
<dbReference type="OrthoDB" id="5294031at2"/>
<dbReference type="InterPro" id="IPR012600">
    <property type="entry name" value="Propeptide_C25"/>
</dbReference>
<comment type="subcellular location">
    <subcellularLocation>
        <location evidence="1">Secreted</location>
    </subcellularLocation>
</comment>
<name>A0A1G6GIC5_9BACT</name>
<accession>A0A1G6GIC5</accession>
<dbReference type="Proteomes" id="UP000199452">
    <property type="component" value="Unassembled WGS sequence"/>
</dbReference>
<evidence type="ECO:0000256" key="4">
    <source>
        <dbReference type="ARBA" id="ARBA00022729"/>
    </source>
</evidence>
<dbReference type="SUPFAM" id="SSF49854">
    <property type="entry name" value="Spermadhesin, CUB domain"/>
    <property type="match status" value="2"/>
</dbReference>
<dbReference type="GO" id="GO:0005576">
    <property type="term" value="C:extracellular region"/>
    <property type="evidence" value="ECO:0007669"/>
    <property type="project" value="UniProtKB-SubCell"/>
</dbReference>
<dbReference type="GO" id="GO:0046872">
    <property type="term" value="F:metal ion binding"/>
    <property type="evidence" value="ECO:0007669"/>
    <property type="project" value="UniProtKB-KW"/>
</dbReference>
<evidence type="ECO:0000256" key="5">
    <source>
        <dbReference type="ARBA" id="ARBA00022737"/>
    </source>
</evidence>
<keyword evidence="4" id="KW-0732">Signal</keyword>
<dbReference type="InterPro" id="IPR014756">
    <property type="entry name" value="Ig_E-set"/>
</dbReference>
<keyword evidence="8" id="KW-0865">Zymogen</keyword>
<evidence type="ECO:0000256" key="2">
    <source>
        <dbReference type="ARBA" id="ARBA00022525"/>
    </source>
</evidence>
<evidence type="ECO:0000313" key="12">
    <source>
        <dbReference type="Proteomes" id="UP000199452"/>
    </source>
</evidence>
<keyword evidence="12" id="KW-1185">Reference proteome</keyword>
<dbReference type="InterPro" id="IPR013783">
    <property type="entry name" value="Ig-like_fold"/>
</dbReference>
<evidence type="ECO:0000256" key="9">
    <source>
        <dbReference type="ARBA" id="ARBA00023157"/>
    </source>
</evidence>
<sequence>MNANPTTLIRTIAIATVGIAVFLSTSAQPTRTKVSLQKSSETSTIITIDVPNSNQVMVTTPRGEASIFFIDGAVNTLEKGTPILPKITRSVIIPNGCTASVRVVSSNFRDIENISIAPSKGNISRDIDPATVPFTYGPTYQKDEFYPKVITELGKPYILRQYEGVSVNLFPLQYNPIKKTLRIYTSITVEVTYTKSGVTKSQAKSPTRDEGFSEVYKSQFINYSTQALRYTPLVDEGTMLIVCHPAFMNAMQPFVDWKNQRGIKTVMVDYSQVATSADALKTYVSNYYHTNGLTFLLLVGDAAQIPAKSIPQTTSSGNGDSDTYYGFLEGDDSYPEVMVGRFSAETVAHVTTMVNRTIAYEKNLDESATWIENAMGIASAEGGGSIGDKGESDKVHMENIRAKLITYGYTAVSQVYDPGASSTTVTQQINNGVGLINYVGHGADTYWVTTNFGNTEASALSNNNKWPFIFDVACVNGNFVGKTCFAEAFTRASNAAGPTGTVNIVASTINQDWNPPMAGQDNMIDILIESNQNNIRRTFGGIVANACMGMNDSYGSVGYEMTQFWTTFGDPSLMVRTKRPSAPAISHEGVVVVVQSTFDVSCSANGAIATLWQDGIILASSKVNNGVASLGFSSISPQNPAILTITGFNLKTYVDTIPVIVADKPFLIVSSLSPVGALLTKAEESLNMVLKNLSTNPMQVTNVGVKLRTNDSRITLIDSTETITAIGADPIAINSGFKIRVNNELPDLSTIKFTAIITGTAGADSYSNTVTYTMIVKKPVIKITDIAVDDEFGNNNGNIEPGEIGTLNVTISNQGHASALTPALTLGSTNTSLLEILATTINLETINPGESKIIAVQYSSPVTAVNGQKLYIKASAACSNGIQTVDSSAFSLGASNYILMQNGTVVACSKKLFDTGGPNDNYKSGEDYTLKLSAADSSLRVKIKFNIFETDSNDNLIIYDGPNEKSPIVGNYTGSKSAFEVVSSSSYLTLKFTSGYSSSGKGWDADILCITPASAPACPTVVSPVNGAENQRIPELSWIGKNADEYTVFYGIEATPPLFAKTDKTTLGVPLQPNTTFYWTVSSKNQAGESGGCPVNSFTTSALPDSLLMKEGSSITCNGKFFDSGGPANDYTSNTRETYTIFPAKPGAMVTANFTQLILELGYDSLYVWDGANTHSTLIGAFNSQTVPTKLQNLVASNASGALTFQLFADEYVATAGWKADIGCLLPGSISAVSLTITDGVNPIADATLTVGKLMYHTNSLGVTVLSLPYGTFEFKLEKEGYSTATDVVVVSGPVTSQSFVMELKRTLSITVKNSETNSPIYPASVIVNGTVFKTNSLGVAIAYLGAATSADWSITSSGFINKQGTIATTGIGNVLITELTPLHHIKIKIENELNGQPIKGGIVSVGPSVFVSATDGFAHLISATGTYSVSASAAGYIAKPDEDILLSSASPIIIYLSPLQHNITILVKESGSRAVTNATVTINTTNYSTDAEGKIVATLYTGNYNYTVSIDGFNAYQGSFEIIDQDITLTAIIIRNGIDKNEISSINIYPIPATTEITVEWKNESTGNITITNISGMQVIKRNIANGERVDVSMLNPGIYLAHLVIEGTRHTVKLIIQ</sequence>
<organism evidence="11 12">
    <name type="scientific">Williamwhitmania taraxaci</name>
    <dbReference type="NCBI Taxonomy" id="1640674"/>
    <lineage>
        <taxon>Bacteria</taxon>
        <taxon>Pseudomonadati</taxon>
        <taxon>Bacteroidota</taxon>
        <taxon>Bacteroidia</taxon>
        <taxon>Bacteroidales</taxon>
        <taxon>Williamwhitmaniaceae</taxon>
        <taxon>Williamwhitmania</taxon>
    </lineage>
</organism>
<feature type="domain" description="CUB" evidence="10">
    <location>
        <begin position="878"/>
        <end position="1010"/>
    </location>
</feature>
<dbReference type="Gene3D" id="2.60.40.10">
    <property type="entry name" value="Immunoglobulins"/>
    <property type="match status" value="2"/>
</dbReference>
<proteinExistence type="predicted"/>
<dbReference type="Pfam" id="PF08126">
    <property type="entry name" value="Propeptide_C25"/>
    <property type="match status" value="1"/>
</dbReference>
<dbReference type="STRING" id="1640674.SAMN05216323_1001101"/>
<dbReference type="Pfam" id="PF01364">
    <property type="entry name" value="Peptidase_C25"/>
    <property type="match status" value="1"/>
</dbReference>
<dbReference type="Pfam" id="PF18962">
    <property type="entry name" value="Por_Secre_tail"/>
    <property type="match status" value="1"/>
</dbReference>
<protein>
    <submittedName>
        <fullName evidence="11">Por secretion system C-terminal sorting domain-containing protein</fullName>
    </submittedName>
</protein>
<evidence type="ECO:0000313" key="11">
    <source>
        <dbReference type="EMBL" id="SDB81659.1"/>
    </source>
</evidence>
<evidence type="ECO:0000256" key="6">
    <source>
        <dbReference type="ARBA" id="ARBA00022801"/>
    </source>
</evidence>
<dbReference type="InterPro" id="IPR038490">
    <property type="entry name" value="Gingipain_propep_sf"/>
</dbReference>
<dbReference type="InterPro" id="IPR029031">
    <property type="entry name" value="Gingipain_N_sf"/>
</dbReference>
<reference evidence="11 12" key="1">
    <citation type="submission" date="2016-09" db="EMBL/GenBank/DDBJ databases">
        <authorList>
            <person name="Capua I."/>
            <person name="De Benedictis P."/>
            <person name="Joannis T."/>
            <person name="Lombin L.H."/>
            <person name="Cattoli G."/>
        </authorList>
    </citation>
    <scope>NUCLEOTIDE SEQUENCE [LARGE SCALE GENOMIC DNA]</scope>
    <source>
        <strain evidence="11 12">A7P-90m</strain>
    </source>
</reference>
<dbReference type="RefSeq" id="WP_092434104.1">
    <property type="nucleotide sequence ID" value="NZ_FMYP01000001.1"/>
</dbReference>
<keyword evidence="7" id="KW-0106">Calcium</keyword>
<dbReference type="PANTHER" id="PTHR24251">
    <property type="entry name" value="OVOCHYMASE-RELATED"/>
    <property type="match status" value="1"/>
</dbReference>
<dbReference type="Pfam" id="PF00431">
    <property type="entry name" value="CUB"/>
    <property type="match status" value="1"/>
</dbReference>
<dbReference type="SUPFAM" id="SSF81296">
    <property type="entry name" value="E set domains"/>
    <property type="match status" value="1"/>
</dbReference>
<dbReference type="Gene3D" id="2.60.40.3800">
    <property type="match status" value="1"/>
</dbReference>
<dbReference type="GO" id="GO:0006508">
    <property type="term" value="P:proteolysis"/>
    <property type="evidence" value="ECO:0007669"/>
    <property type="project" value="InterPro"/>
</dbReference>
<keyword evidence="5" id="KW-0677">Repeat</keyword>
<dbReference type="InterPro" id="IPR001769">
    <property type="entry name" value="Gingipain"/>
</dbReference>
<dbReference type="InterPro" id="IPR035914">
    <property type="entry name" value="Sperma_CUB_dom_sf"/>
</dbReference>
<dbReference type="PROSITE" id="PS01180">
    <property type="entry name" value="CUB"/>
    <property type="match status" value="1"/>
</dbReference>
<dbReference type="NCBIfam" id="TIGR04183">
    <property type="entry name" value="Por_Secre_tail"/>
    <property type="match status" value="1"/>
</dbReference>
<dbReference type="SMART" id="SM00042">
    <property type="entry name" value="CUB"/>
    <property type="match status" value="2"/>
</dbReference>
<keyword evidence="9" id="KW-1015">Disulfide bond</keyword>
<evidence type="ECO:0000256" key="3">
    <source>
        <dbReference type="ARBA" id="ARBA00022723"/>
    </source>
</evidence>
<dbReference type="InterPro" id="IPR026444">
    <property type="entry name" value="Secre_tail"/>
</dbReference>
<dbReference type="Gene3D" id="2.60.120.290">
    <property type="entry name" value="Spermadhesin, CUB domain"/>
    <property type="match status" value="2"/>
</dbReference>
<evidence type="ECO:0000259" key="10">
    <source>
        <dbReference type="PROSITE" id="PS01180"/>
    </source>
</evidence>
<dbReference type="CDD" id="cd00041">
    <property type="entry name" value="CUB"/>
    <property type="match status" value="1"/>
</dbReference>
<dbReference type="InterPro" id="IPR005536">
    <property type="entry name" value="Peptidase_C25_Ig-like_domain"/>
</dbReference>
<dbReference type="EMBL" id="FMYP01000001">
    <property type="protein sequence ID" value="SDB81659.1"/>
    <property type="molecule type" value="Genomic_DNA"/>
</dbReference>
<keyword evidence="2" id="KW-0964">Secreted</keyword>
<evidence type="ECO:0000256" key="8">
    <source>
        <dbReference type="ARBA" id="ARBA00023145"/>
    </source>
</evidence>
<gene>
    <name evidence="11" type="ORF">SAMN05216323_1001101</name>
</gene>
<dbReference type="Gene3D" id="3.40.50.1460">
    <property type="match status" value="1"/>
</dbReference>